<evidence type="ECO:0000256" key="14">
    <source>
        <dbReference type="ARBA" id="ARBA00038000"/>
    </source>
</evidence>
<protein>
    <recommendedName>
        <fullName evidence="15">UvrABC system protein A</fullName>
    </recommendedName>
    <alternativeName>
        <fullName evidence="16">Excinuclease ABC subunit A</fullName>
    </alternativeName>
</protein>
<dbReference type="CDD" id="cd03270">
    <property type="entry name" value="ABC_UvrA_I"/>
    <property type="match status" value="1"/>
</dbReference>
<keyword evidence="7" id="KW-0228">DNA excision</keyword>
<evidence type="ECO:0000256" key="16">
    <source>
        <dbReference type="ARBA" id="ARBA00042156"/>
    </source>
</evidence>
<keyword evidence="5" id="KW-0547">Nucleotide-binding</keyword>
<dbReference type="PROSITE" id="PS50893">
    <property type="entry name" value="ABC_TRANSPORTER_2"/>
    <property type="match status" value="1"/>
</dbReference>
<dbReference type="SMART" id="SM00382">
    <property type="entry name" value="AAA"/>
    <property type="match status" value="2"/>
</dbReference>
<dbReference type="PROSITE" id="PS00211">
    <property type="entry name" value="ABC_TRANSPORTER_1"/>
    <property type="match status" value="2"/>
</dbReference>
<evidence type="ECO:0000256" key="9">
    <source>
        <dbReference type="ARBA" id="ARBA00022833"/>
    </source>
</evidence>
<evidence type="ECO:0000256" key="13">
    <source>
        <dbReference type="ARBA" id="ARBA00023204"/>
    </source>
</evidence>
<dbReference type="FunFam" id="3.40.50.300:FF:000028">
    <property type="entry name" value="UvrABC system protein A"/>
    <property type="match status" value="1"/>
</dbReference>
<keyword evidence="11" id="KW-0267">Excision nuclease</keyword>
<evidence type="ECO:0000256" key="1">
    <source>
        <dbReference type="ARBA" id="ARBA00004496"/>
    </source>
</evidence>
<gene>
    <name evidence="18" type="ORF">UW41_C0027G0003</name>
</gene>
<dbReference type="Gene3D" id="1.10.8.280">
    <property type="entry name" value="ABC transporter ATPase domain-like"/>
    <property type="match status" value="1"/>
</dbReference>
<dbReference type="InterPro" id="IPR003593">
    <property type="entry name" value="AAA+_ATPase"/>
</dbReference>
<dbReference type="Gene3D" id="1.20.1580.10">
    <property type="entry name" value="ABC transporter ATPase like domain"/>
    <property type="match status" value="3"/>
</dbReference>
<dbReference type="GO" id="GO:0003677">
    <property type="term" value="F:DNA binding"/>
    <property type="evidence" value="ECO:0007669"/>
    <property type="project" value="UniProtKB-KW"/>
</dbReference>
<evidence type="ECO:0000256" key="2">
    <source>
        <dbReference type="ARBA" id="ARBA00022490"/>
    </source>
</evidence>
<keyword evidence="12" id="KW-0238">DNA-binding</keyword>
<dbReference type="PANTHER" id="PTHR43152:SF3">
    <property type="entry name" value="UVRABC SYSTEM PROTEIN A"/>
    <property type="match status" value="1"/>
</dbReference>
<feature type="domain" description="ABC transporter" evidence="17">
    <location>
        <begin position="634"/>
        <end position="970"/>
    </location>
</feature>
<dbReference type="PATRIC" id="fig|1618392.3.peg.886"/>
<evidence type="ECO:0000256" key="5">
    <source>
        <dbReference type="ARBA" id="ARBA00022741"/>
    </source>
</evidence>
<dbReference type="InterPro" id="IPR017871">
    <property type="entry name" value="ABC_transporter-like_CS"/>
</dbReference>
<keyword evidence="10" id="KW-0067">ATP-binding</keyword>
<name>A0A0G1HNJ3_9BACT</name>
<dbReference type="Pfam" id="PF17755">
    <property type="entry name" value="UvrA_DNA-bind"/>
    <property type="match status" value="1"/>
</dbReference>
<dbReference type="GO" id="GO:0009380">
    <property type="term" value="C:excinuclease repair complex"/>
    <property type="evidence" value="ECO:0007669"/>
    <property type="project" value="InterPro"/>
</dbReference>
<evidence type="ECO:0000256" key="3">
    <source>
        <dbReference type="ARBA" id="ARBA00022723"/>
    </source>
</evidence>
<dbReference type="Gene3D" id="3.40.50.300">
    <property type="entry name" value="P-loop containing nucleotide triphosphate hydrolases"/>
    <property type="match status" value="3"/>
</dbReference>
<evidence type="ECO:0000313" key="18">
    <source>
        <dbReference type="EMBL" id="KKT48490.1"/>
    </source>
</evidence>
<dbReference type="STRING" id="1618392.UW41_C0027G0003"/>
<evidence type="ECO:0000256" key="12">
    <source>
        <dbReference type="ARBA" id="ARBA00023125"/>
    </source>
</evidence>
<keyword evidence="13" id="KW-0234">DNA repair</keyword>
<dbReference type="InterPro" id="IPR004602">
    <property type="entry name" value="UvrA"/>
</dbReference>
<dbReference type="GO" id="GO:0008270">
    <property type="term" value="F:zinc ion binding"/>
    <property type="evidence" value="ECO:0007669"/>
    <property type="project" value="UniProtKB-KW"/>
</dbReference>
<dbReference type="GO" id="GO:0006289">
    <property type="term" value="P:nucleotide-excision repair"/>
    <property type="evidence" value="ECO:0007669"/>
    <property type="project" value="InterPro"/>
</dbReference>
<dbReference type="Proteomes" id="UP000034172">
    <property type="component" value="Unassembled WGS sequence"/>
</dbReference>
<sequence length="983" mass="108490">MSDTSPSTHLIIKGARQHNLKNVNLTLPKNKLVVFTGVSGSGKSSMAHDTIYAEGQRRYVESLSSYARQFLGVMDKPDVDQIEGLSPAILIDQKQGSHNPRSTVGTVTEIYDYLRLLFARIGHPHCPQCGREIMPQDINQIYKAVIDLAVGHPSYQKQKGVRLLILAPIVKNQKGEFKELFPGLVKQGIAEVRVDRKILSTQSTLSLFKNNRHNIEAVIDKLVIGQVGGSPEYEKQRLIDSLEQSLKISDGEVFVSVVVDPSLSFPTDPEEMEDHLFSQKLACPVDNISIPEIEPRYFSFNAPEGACPECTGLGTKMVLDTDSVISPSLSFLEGAVIPLASQFESKTWLAKLILEAMESDGFPGNKPLFDMTEEQKNTLFKGTADKTFSIKGINRHGKHVVRKMTFDGLSKEFERRYEESSSDSFKEEISKYLIRKTCPVCLGTRLKPEVLAVHVDNQSISEITSWSTAKSFSFFQDLFKKLTSTEQQISEPIVKEIGDRLSFLMSVGLDYITLARESGTLSGGELQRIRLASQIGSRLTGILYVLDEPTIGLHQRDNAKLIKTLQDLVSLGNSLVVVEHDQQTMESADHIVEFGPKAGYLGGKITFEGTVDEMKTSDCLTGQYLSGKKTVVATKLKEPTESPASIRLTGCTHHNLKNIEVDFPLNKFVAVTGVSGSGKSSLVVDTLYEALSQKLNPQHHKEDIKFGTITIPDIVRRVSLIDQSPIGKTPRSNPATYTKVFDYIRQLFANTQEARYRGYGQGRFSFNVKGGRCETCEGDGQIKIEMQFLGDIYITCETCKGTRFNDPTLEVEYKGKTIAQVLDMTMDEAGEFFRNVPAISKKIETIKKVGLGYIKLGQSAPTLSGGEAQRVKLATELAKTGSGHTVYILDEPTTGLHFEDLGKLVQTLVDLVNQNNTVIVIEHNLDVIKNADYIIDIGPEGGDSGGELIANGTPAKIAAKFDTPTAQELKKHSFLNCQINSLS</sequence>
<dbReference type="NCBIfam" id="TIGR00630">
    <property type="entry name" value="uvra"/>
    <property type="match status" value="1"/>
</dbReference>
<evidence type="ECO:0000256" key="11">
    <source>
        <dbReference type="ARBA" id="ARBA00022881"/>
    </source>
</evidence>
<evidence type="ECO:0000256" key="15">
    <source>
        <dbReference type="ARBA" id="ARBA00039316"/>
    </source>
</evidence>
<evidence type="ECO:0000256" key="10">
    <source>
        <dbReference type="ARBA" id="ARBA00022840"/>
    </source>
</evidence>
<dbReference type="InterPro" id="IPR041552">
    <property type="entry name" value="UvrA_DNA-bd"/>
</dbReference>
<keyword evidence="3" id="KW-0479">Metal-binding</keyword>
<keyword evidence="8" id="KW-0863">Zinc-finger</keyword>
<comment type="caution">
    <text evidence="18">The sequence shown here is derived from an EMBL/GenBank/DDBJ whole genome shotgun (WGS) entry which is preliminary data.</text>
</comment>
<dbReference type="SUPFAM" id="SSF52540">
    <property type="entry name" value="P-loop containing nucleoside triphosphate hydrolases"/>
    <property type="match status" value="2"/>
</dbReference>
<dbReference type="GO" id="GO:0016887">
    <property type="term" value="F:ATP hydrolysis activity"/>
    <property type="evidence" value="ECO:0007669"/>
    <property type="project" value="InterPro"/>
</dbReference>
<dbReference type="GO" id="GO:0005524">
    <property type="term" value="F:ATP binding"/>
    <property type="evidence" value="ECO:0007669"/>
    <property type="project" value="UniProtKB-KW"/>
</dbReference>
<dbReference type="InterPro" id="IPR041102">
    <property type="entry name" value="UvrA_inter"/>
</dbReference>
<organism evidence="18 19">
    <name type="scientific">Candidatus Collierbacteria bacterium GW2011_GWC2_44_18</name>
    <dbReference type="NCBI Taxonomy" id="1618392"/>
    <lineage>
        <taxon>Bacteria</taxon>
        <taxon>Candidatus Collieribacteriota</taxon>
    </lineage>
</organism>
<dbReference type="Pfam" id="PF00005">
    <property type="entry name" value="ABC_tran"/>
    <property type="match status" value="1"/>
</dbReference>
<evidence type="ECO:0000256" key="4">
    <source>
        <dbReference type="ARBA" id="ARBA00022737"/>
    </source>
</evidence>
<dbReference type="Gene3D" id="3.30.190.20">
    <property type="match status" value="1"/>
</dbReference>
<evidence type="ECO:0000256" key="7">
    <source>
        <dbReference type="ARBA" id="ARBA00022769"/>
    </source>
</evidence>
<dbReference type="NCBIfam" id="NF001503">
    <property type="entry name" value="PRK00349.1"/>
    <property type="match status" value="1"/>
</dbReference>
<dbReference type="EMBL" id="LCIE01000027">
    <property type="protein sequence ID" value="KKT48490.1"/>
    <property type="molecule type" value="Genomic_DNA"/>
</dbReference>
<evidence type="ECO:0000256" key="8">
    <source>
        <dbReference type="ARBA" id="ARBA00022771"/>
    </source>
</evidence>
<comment type="similarity">
    <text evidence="14">Belongs to the ABC transporter superfamily. UvrA family.</text>
</comment>
<keyword evidence="2" id="KW-0963">Cytoplasm</keyword>
<dbReference type="GO" id="GO:0005737">
    <property type="term" value="C:cytoplasm"/>
    <property type="evidence" value="ECO:0007669"/>
    <property type="project" value="UniProtKB-SubCell"/>
</dbReference>
<dbReference type="InterPro" id="IPR003439">
    <property type="entry name" value="ABC_transporter-like_ATP-bd"/>
</dbReference>
<dbReference type="AlphaFoldDB" id="A0A0G1HNJ3"/>
<dbReference type="FunFam" id="1.20.1580.10:FF:000002">
    <property type="entry name" value="UvrABC system protein A"/>
    <property type="match status" value="1"/>
</dbReference>
<dbReference type="GO" id="GO:0004518">
    <property type="term" value="F:nuclease activity"/>
    <property type="evidence" value="ECO:0007669"/>
    <property type="project" value="UniProtKB-KW"/>
</dbReference>
<dbReference type="CDD" id="cd03271">
    <property type="entry name" value="ABC_UvrA_II"/>
    <property type="match status" value="1"/>
</dbReference>
<evidence type="ECO:0000313" key="19">
    <source>
        <dbReference type="Proteomes" id="UP000034172"/>
    </source>
</evidence>
<reference evidence="18 19" key="1">
    <citation type="journal article" date="2015" name="Nature">
        <title>rRNA introns, odd ribosomes, and small enigmatic genomes across a large radiation of phyla.</title>
        <authorList>
            <person name="Brown C.T."/>
            <person name="Hug L.A."/>
            <person name="Thomas B.C."/>
            <person name="Sharon I."/>
            <person name="Castelle C.J."/>
            <person name="Singh A."/>
            <person name="Wilkins M.J."/>
            <person name="Williams K.H."/>
            <person name="Banfield J.F."/>
        </authorList>
    </citation>
    <scope>NUCLEOTIDE SEQUENCE [LARGE SCALE GENOMIC DNA]</scope>
</reference>
<dbReference type="PANTHER" id="PTHR43152">
    <property type="entry name" value="UVRABC SYSTEM PROTEIN A"/>
    <property type="match status" value="1"/>
</dbReference>
<keyword evidence="4" id="KW-0677">Repeat</keyword>
<comment type="subcellular location">
    <subcellularLocation>
        <location evidence="1">Cytoplasm</location>
    </subcellularLocation>
</comment>
<evidence type="ECO:0000259" key="17">
    <source>
        <dbReference type="PROSITE" id="PS50893"/>
    </source>
</evidence>
<dbReference type="InterPro" id="IPR027417">
    <property type="entry name" value="P-loop_NTPase"/>
</dbReference>
<proteinExistence type="inferred from homology"/>
<evidence type="ECO:0000256" key="6">
    <source>
        <dbReference type="ARBA" id="ARBA00022763"/>
    </source>
</evidence>
<keyword evidence="9" id="KW-0862">Zinc</keyword>
<dbReference type="Pfam" id="PF17760">
    <property type="entry name" value="UvrA_inter"/>
    <property type="match status" value="1"/>
</dbReference>
<accession>A0A0G1HNJ3</accession>
<keyword evidence="6" id="KW-0227">DNA damage</keyword>